<evidence type="ECO:0000256" key="1">
    <source>
        <dbReference type="ARBA" id="ARBA00000185"/>
    </source>
</evidence>
<proteinExistence type="predicted"/>
<dbReference type="InterPro" id="IPR036890">
    <property type="entry name" value="HATPase_C_sf"/>
</dbReference>
<evidence type="ECO:0000313" key="6">
    <source>
        <dbReference type="EMBL" id="WIC39639.1"/>
    </source>
</evidence>
<evidence type="ECO:0000256" key="3">
    <source>
        <dbReference type="ARBA" id="ARBA00012895"/>
    </source>
</evidence>
<keyword evidence="4" id="KW-0413">Isomerase</keyword>
<dbReference type="Pfam" id="PF00204">
    <property type="entry name" value="DNA_gyraseB"/>
    <property type="match status" value="1"/>
</dbReference>
<dbReference type="GO" id="GO:0006265">
    <property type="term" value="P:DNA topological change"/>
    <property type="evidence" value="ECO:0007669"/>
    <property type="project" value="InterPro"/>
</dbReference>
<dbReference type="Gene3D" id="3.40.50.670">
    <property type="match status" value="1"/>
</dbReference>
<feature type="domain" description="Toprim" evidence="5">
    <location>
        <begin position="392"/>
        <end position="506"/>
    </location>
</feature>
<dbReference type="InterPro" id="IPR003594">
    <property type="entry name" value="HATPase_dom"/>
</dbReference>
<dbReference type="SUPFAM" id="SSF54211">
    <property type="entry name" value="Ribosomal protein S5 domain 2-like"/>
    <property type="match status" value="1"/>
</dbReference>
<dbReference type="SUPFAM" id="SSF55874">
    <property type="entry name" value="ATPase domain of HSP90 chaperone/DNA topoisomerase II/histidine kinase"/>
    <property type="match status" value="1"/>
</dbReference>
<dbReference type="GO" id="GO:0003677">
    <property type="term" value="F:DNA binding"/>
    <property type="evidence" value="ECO:0007669"/>
    <property type="project" value="InterPro"/>
</dbReference>
<dbReference type="InterPro" id="IPR014721">
    <property type="entry name" value="Ribsml_uS5_D2-typ_fold_subgr"/>
</dbReference>
<dbReference type="Pfam" id="PF02518">
    <property type="entry name" value="HATPase_c"/>
    <property type="match status" value="1"/>
</dbReference>
<dbReference type="PROSITE" id="PS50880">
    <property type="entry name" value="TOPRIM"/>
    <property type="match status" value="1"/>
</dbReference>
<evidence type="ECO:0000259" key="5">
    <source>
        <dbReference type="PROSITE" id="PS50880"/>
    </source>
</evidence>
<dbReference type="InterPro" id="IPR013506">
    <property type="entry name" value="Topo_IIA_bsu_dom2"/>
</dbReference>
<dbReference type="SUPFAM" id="SSF56719">
    <property type="entry name" value="Type II DNA topoisomerase"/>
    <property type="match status" value="1"/>
</dbReference>
<dbReference type="InterPro" id="IPR001241">
    <property type="entry name" value="Topo_IIA"/>
</dbReference>
<evidence type="ECO:0000256" key="2">
    <source>
        <dbReference type="ARBA" id="ARBA00001946"/>
    </source>
</evidence>
<comment type="catalytic activity">
    <reaction evidence="1">
        <text>ATP-dependent breakage, passage and rejoining of double-stranded DNA.</text>
        <dbReference type="EC" id="5.6.2.2"/>
    </reaction>
</comment>
<dbReference type="InterPro" id="IPR013759">
    <property type="entry name" value="Topo_IIA_B_C"/>
</dbReference>
<comment type="cofactor">
    <cofactor evidence="2">
        <name>Mg(2+)</name>
        <dbReference type="ChEBI" id="CHEBI:18420"/>
    </cofactor>
</comment>
<evidence type="ECO:0000256" key="4">
    <source>
        <dbReference type="ARBA" id="ARBA00023235"/>
    </source>
</evidence>
<dbReference type="GO" id="GO:0003918">
    <property type="term" value="F:DNA topoisomerase type II (double strand cut, ATP-hydrolyzing) activity"/>
    <property type="evidence" value="ECO:0007669"/>
    <property type="project" value="UniProtKB-EC"/>
</dbReference>
<dbReference type="Gene3D" id="3.30.230.10">
    <property type="match status" value="1"/>
</dbReference>
<dbReference type="Proteomes" id="UP001237988">
    <property type="component" value="Segment"/>
</dbReference>
<reference evidence="6" key="1">
    <citation type="submission" date="2023-04" db="EMBL/GenBank/DDBJ databases">
        <title>Bacteriophage Phass-1 Discovered in the Human Gut Virome - the Founding Member of the Proposed New Family Phassviridae.</title>
        <authorList>
            <person name="Tikunov A.Y."/>
            <person name="Morozova V.V."/>
            <person name="Chechushkov A.V."/>
            <person name="Tikunova N.V."/>
        </authorList>
    </citation>
    <scope>NUCLEOTIDE SEQUENCE</scope>
</reference>
<dbReference type="PANTHER" id="PTHR45866">
    <property type="entry name" value="DNA GYRASE/TOPOISOMERASE SUBUNIT B"/>
    <property type="match status" value="1"/>
</dbReference>
<dbReference type="SMART" id="SM00433">
    <property type="entry name" value="TOP2c"/>
    <property type="match status" value="1"/>
</dbReference>
<dbReference type="PANTHER" id="PTHR45866:SF2">
    <property type="entry name" value="DNA TOPOISOMERASE (ATP-HYDROLYZING)"/>
    <property type="match status" value="1"/>
</dbReference>
<protein>
    <recommendedName>
        <fullName evidence="3">DNA topoisomerase (ATP-hydrolyzing)</fullName>
        <ecNumber evidence="3">5.6.2.2</ecNumber>
    </recommendedName>
</protein>
<dbReference type="EC" id="5.6.2.2" evidence="3"/>
<dbReference type="GO" id="GO:0005524">
    <property type="term" value="F:ATP binding"/>
    <property type="evidence" value="ECO:0007669"/>
    <property type="project" value="InterPro"/>
</dbReference>
<dbReference type="Pfam" id="PF01751">
    <property type="entry name" value="Toprim"/>
    <property type="match status" value="1"/>
</dbReference>
<dbReference type="InterPro" id="IPR013760">
    <property type="entry name" value="Topo_IIA-like_dom_sf"/>
</dbReference>
<dbReference type="Gene3D" id="3.30.565.10">
    <property type="entry name" value="Histidine kinase-like ATPase, C-terminal domain"/>
    <property type="match status" value="1"/>
</dbReference>
<accession>A0AAF0RSE6</accession>
<dbReference type="InterPro" id="IPR020568">
    <property type="entry name" value="Ribosomal_Su5_D2-typ_SF"/>
</dbReference>
<dbReference type="PRINTS" id="PR00418">
    <property type="entry name" value="TPI2FAMILY"/>
</dbReference>
<dbReference type="EMBL" id="OQ749652">
    <property type="protein sequence ID" value="WIC39639.1"/>
    <property type="molecule type" value="Genomic_DNA"/>
</dbReference>
<sequence>MSNPNTERDIKTISFGRACRERLGMYLSSDQTEALHLGLREIYVNSLDALTETNAPKGVITIEINSKIHRITVTDDGPGIPNKKREDGNYSLVAAFTLSHTGSHFDGRAVNSIGTNGVGGSIVNHTANEFAVSSNDGRISATAIFVSDDDGAKLVKYADSKAEGKTGTKVSYVPDPKIYGDAWFKEADLIAELDEMMKFYPKYKIILNFDGHKTNIAHPSGLKEVNTCVYYESDNLIIALGVGEGGIKPYGNRLYLPNGGAFFTHFKTQFTRIINDLSGLKLTGNQAQAVFNGYIAIFVSNPLFSNQSKTAISNKEVNVEITVALKNEMEKFSKTKDWEKVIKGLEMEMKAEEAAERARARIKAAMDKINKPKRTLQIAEKLKDCIATGEEAWLAITEGNSAQGALNKGRDNNIVATYPIRGKFINCLKNKQEDYLDNQELQEIAQILGGGLFNKYNAKKLKYGKVLIAVDADADGKNIADLLITFFYVCMPEFIKEGRLYWMRAPLYYRESTHEYIFTEEQWNKVKKKEGFVRAKGLGEMNVGAIEESLFGKFKVWEQLKPGNWNAFSKLVNDLMGTDVETRRDYLFDKVDFDQVTFL</sequence>
<organism evidence="6 7">
    <name type="scientific">Phage Phass-1</name>
    <dbReference type="NCBI Taxonomy" id="3043662"/>
    <lineage>
        <taxon>Viruses</taxon>
        <taxon>Duplodnaviria</taxon>
        <taxon>Heunggongvirae</taxon>
        <taxon>Uroviricota</taxon>
        <taxon>Caudoviricetes</taxon>
        <taxon>Caudoviricetes code 15 clade</taxon>
    </lineage>
</organism>
<dbReference type="InterPro" id="IPR006171">
    <property type="entry name" value="TOPRIM_dom"/>
</dbReference>
<evidence type="ECO:0000313" key="7">
    <source>
        <dbReference type="Proteomes" id="UP001237988"/>
    </source>
</evidence>
<name>A0AAF0RSE6_9CAUD</name>